<reference evidence="2" key="2">
    <citation type="submission" date="2023-05" db="EMBL/GenBank/DDBJ databases">
        <authorList>
            <consortium name="Lawrence Berkeley National Laboratory"/>
            <person name="Steindorff A."/>
            <person name="Hensen N."/>
            <person name="Bonometti L."/>
            <person name="Westerberg I."/>
            <person name="Brannstrom I.O."/>
            <person name="Guillou S."/>
            <person name="Cros-Aarteil S."/>
            <person name="Calhoun S."/>
            <person name="Haridas S."/>
            <person name="Kuo A."/>
            <person name="Mondo S."/>
            <person name="Pangilinan J."/>
            <person name="Riley R."/>
            <person name="Labutti K."/>
            <person name="Andreopoulos B."/>
            <person name="Lipzen A."/>
            <person name="Chen C."/>
            <person name="Yanf M."/>
            <person name="Daum C."/>
            <person name="Ng V."/>
            <person name="Clum A."/>
            <person name="Ohm R."/>
            <person name="Martin F."/>
            <person name="Silar P."/>
            <person name="Natvig D."/>
            <person name="Lalanne C."/>
            <person name="Gautier V."/>
            <person name="Ament-Velasquez S.L."/>
            <person name="Kruys A."/>
            <person name="Hutchinson M.I."/>
            <person name="Powell A.J."/>
            <person name="Barry K."/>
            <person name="Miller A.N."/>
            <person name="Grigoriev I.V."/>
            <person name="Debuchy R."/>
            <person name="Gladieux P."/>
            <person name="Thoren M.H."/>
            <person name="Johannesson H."/>
        </authorList>
    </citation>
    <scope>NUCLEOTIDE SEQUENCE</scope>
    <source>
        <strain evidence="2">PSN293</strain>
    </source>
</reference>
<dbReference type="EMBL" id="MU858217">
    <property type="protein sequence ID" value="KAK4209085.1"/>
    <property type="molecule type" value="Genomic_DNA"/>
</dbReference>
<feature type="compositionally biased region" description="Polar residues" evidence="1">
    <location>
        <begin position="1"/>
        <end position="19"/>
    </location>
</feature>
<comment type="caution">
    <text evidence="2">The sequence shown here is derived from an EMBL/GenBank/DDBJ whole genome shotgun (WGS) entry which is preliminary data.</text>
</comment>
<evidence type="ECO:0000313" key="3">
    <source>
        <dbReference type="Proteomes" id="UP001301769"/>
    </source>
</evidence>
<sequence length="457" mass="51289">MPITTRSGRKTGQAQSLTVRSARAAPAPKQKKSRRTIKAEMRKLREQLRTAMEAIADDEESDEAEDAIVVRVDSESSESEIESDSEIYTPPKRQTKKKQPQPSKPRALPTRARPTPKASVQAGPVLVTVPPSKDPRVAHIPLNDMLPYVNRPASVRQEERRAKPDTAGKGLNGFFLYRMAYHARIKEVQKMLNFGLMKKDRKINHNSTIAAQGWKLEDESIREYYKELSVIDEKNRVEAFADCPELIKRVGPKTLRGEKKAGRPFGSKHWAKPRRVVQSDVQEALPVGVIPGAKVTTESENIPMDLDIDIDLADILSPSAILPTVPSTPAATPVEEVVPLDLSFVQRFTGFYDPSEMKDVQERYAQIPRRVVYIDSMQDIAHEHTALVEDMSHLALDDHERDDSEESPVTPIQPEISYPDIETTVGFTEQLAEIDVDFAEAMANYEAILGEQGEHYH</sequence>
<evidence type="ECO:0000256" key="1">
    <source>
        <dbReference type="SAM" id="MobiDB-lite"/>
    </source>
</evidence>
<keyword evidence="3" id="KW-1185">Reference proteome</keyword>
<dbReference type="AlphaFoldDB" id="A0AAN6XYP3"/>
<feature type="compositionally biased region" description="Low complexity" evidence="1">
    <location>
        <begin position="100"/>
        <end position="118"/>
    </location>
</feature>
<accession>A0AAN6XYP3</accession>
<name>A0AAN6XYP3_9PEZI</name>
<feature type="compositionally biased region" description="Acidic residues" evidence="1">
    <location>
        <begin position="75"/>
        <end position="85"/>
    </location>
</feature>
<evidence type="ECO:0008006" key="4">
    <source>
        <dbReference type="Google" id="ProtNLM"/>
    </source>
</evidence>
<gene>
    <name evidence="2" type="ORF">QBC37DRAFT_451304</name>
</gene>
<organism evidence="2 3">
    <name type="scientific">Rhypophila decipiens</name>
    <dbReference type="NCBI Taxonomy" id="261697"/>
    <lineage>
        <taxon>Eukaryota</taxon>
        <taxon>Fungi</taxon>
        <taxon>Dikarya</taxon>
        <taxon>Ascomycota</taxon>
        <taxon>Pezizomycotina</taxon>
        <taxon>Sordariomycetes</taxon>
        <taxon>Sordariomycetidae</taxon>
        <taxon>Sordariales</taxon>
        <taxon>Naviculisporaceae</taxon>
        <taxon>Rhypophila</taxon>
    </lineage>
</organism>
<feature type="region of interest" description="Disordered" evidence="1">
    <location>
        <begin position="52"/>
        <end position="139"/>
    </location>
</feature>
<dbReference type="Proteomes" id="UP001301769">
    <property type="component" value="Unassembled WGS sequence"/>
</dbReference>
<reference evidence="2" key="1">
    <citation type="journal article" date="2023" name="Mol. Phylogenet. Evol.">
        <title>Genome-scale phylogeny and comparative genomics of the fungal order Sordariales.</title>
        <authorList>
            <person name="Hensen N."/>
            <person name="Bonometti L."/>
            <person name="Westerberg I."/>
            <person name="Brannstrom I.O."/>
            <person name="Guillou S."/>
            <person name="Cros-Aarteil S."/>
            <person name="Calhoun S."/>
            <person name="Haridas S."/>
            <person name="Kuo A."/>
            <person name="Mondo S."/>
            <person name="Pangilinan J."/>
            <person name="Riley R."/>
            <person name="LaButti K."/>
            <person name="Andreopoulos B."/>
            <person name="Lipzen A."/>
            <person name="Chen C."/>
            <person name="Yan M."/>
            <person name="Daum C."/>
            <person name="Ng V."/>
            <person name="Clum A."/>
            <person name="Steindorff A."/>
            <person name="Ohm R.A."/>
            <person name="Martin F."/>
            <person name="Silar P."/>
            <person name="Natvig D.O."/>
            <person name="Lalanne C."/>
            <person name="Gautier V."/>
            <person name="Ament-Velasquez S.L."/>
            <person name="Kruys A."/>
            <person name="Hutchinson M.I."/>
            <person name="Powell A.J."/>
            <person name="Barry K."/>
            <person name="Miller A.N."/>
            <person name="Grigoriev I.V."/>
            <person name="Debuchy R."/>
            <person name="Gladieux P."/>
            <person name="Hiltunen Thoren M."/>
            <person name="Johannesson H."/>
        </authorList>
    </citation>
    <scope>NUCLEOTIDE SEQUENCE</scope>
    <source>
        <strain evidence="2">PSN293</strain>
    </source>
</reference>
<feature type="region of interest" description="Disordered" evidence="1">
    <location>
        <begin position="1"/>
        <end position="38"/>
    </location>
</feature>
<feature type="compositionally biased region" description="Acidic residues" evidence="1">
    <location>
        <begin position="55"/>
        <end position="66"/>
    </location>
</feature>
<protein>
    <recommendedName>
        <fullName evidence="4">HMG box domain-containing protein</fullName>
    </recommendedName>
</protein>
<proteinExistence type="predicted"/>
<evidence type="ECO:0000313" key="2">
    <source>
        <dbReference type="EMBL" id="KAK4209085.1"/>
    </source>
</evidence>